<keyword evidence="2" id="KW-1185">Reference proteome</keyword>
<name>A0A2S4W2U5_9BASI</name>
<proteinExistence type="predicted"/>
<dbReference type="AlphaFoldDB" id="A0A2S4W2U5"/>
<organism evidence="1 2">
    <name type="scientific">Puccinia striiformis</name>
    <dbReference type="NCBI Taxonomy" id="27350"/>
    <lineage>
        <taxon>Eukaryota</taxon>
        <taxon>Fungi</taxon>
        <taxon>Dikarya</taxon>
        <taxon>Basidiomycota</taxon>
        <taxon>Pucciniomycotina</taxon>
        <taxon>Pucciniomycetes</taxon>
        <taxon>Pucciniales</taxon>
        <taxon>Pucciniaceae</taxon>
        <taxon>Puccinia</taxon>
    </lineage>
</organism>
<dbReference type="EMBL" id="PKSL01000009">
    <property type="protein sequence ID" value="POW16094.1"/>
    <property type="molecule type" value="Genomic_DNA"/>
</dbReference>
<sequence>MCVLKRIFKPLRKKPSIMQLSPSLAPLVAILVCQSQALTKLPFPLESCGDEKHHTTYCARPVIRKPSDLIRKPFQPFLRCWLAFTNDDHYAVDKAPKMDGAPSYRTCNLHLVRGYIATRAYCCAGHARDGLPPVTEPEDAVNFACTRIQKFDWNDLRPPL</sequence>
<dbReference type="VEuPathDB" id="FungiDB:PSTT_01661"/>
<accession>A0A2S4W2U5</accession>
<reference evidence="1" key="1">
    <citation type="submission" date="2017-12" db="EMBL/GenBank/DDBJ databases">
        <title>Gene loss provides genomic basis for host adaptation in cereal stripe rust fungi.</title>
        <authorList>
            <person name="Xia C."/>
        </authorList>
    </citation>
    <scope>NUCLEOTIDE SEQUENCE [LARGE SCALE GENOMIC DNA]</scope>
    <source>
        <strain evidence="1">93-210</strain>
    </source>
</reference>
<protein>
    <submittedName>
        <fullName evidence="1">Uncharacterized protein</fullName>
    </submittedName>
</protein>
<evidence type="ECO:0000313" key="2">
    <source>
        <dbReference type="Proteomes" id="UP000239156"/>
    </source>
</evidence>
<evidence type="ECO:0000313" key="1">
    <source>
        <dbReference type="EMBL" id="POW16094.1"/>
    </source>
</evidence>
<gene>
    <name evidence="1" type="ORF">PSTT_01661</name>
</gene>
<comment type="caution">
    <text evidence="1">The sequence shown here is derived from an EMBL/GenBank/DDBJ whole genome shotgun (WGS) entry which is preliminary data.</text>
</comment>
<dbReference type="Proteomes" id="UP000239156">
    <property type="component" value="Unassembled WGS sequence"/>
</dbReference>